<dbReference type="Proteomes" id="UP001431572">
    <property type="component" value="Chromosome 2"/>
</dbReference>
<organism evidence="3 5">
    <name type="scientific">Candidatus Chlorohelix allophototropha</name>
    <dbReference type="NCBI Taxonomy" id="3003348"/>
    <lineage>
        <taxon>Bacteria</taxon>
        <taxon>Bacillati</taxon>
        <taxon>Chloroflexota</taxon>
        <taxon>Chloroflexia</taxon>
        <taxon>Candidatus Chloroheliales</taxon>
        <taxon>Candidatus Chloroheliaceae</taxon>
        <taxon>Candidatus Chlorohelix</taxon>
    </lineage>
</organism>
<evidence type="ECO:0000313" key="4">
    <source>
        <dbReference type="EMBL" id="WJW69934.1"/>
    </source>
</evidence>
<protein>
    <submittedName>
        <fullName evidence="3">Phosphodiester glycosidase family protein</fullName>
    </submittedName>
</protein>
<dbReference type="Pfam" id="PF09992">
    <property type="entry name" value="NAGPA"/>
    <property type="match status" value="1"/>
</dbReference>
<keyword evidence="1" id="KW-0812">Transmembrane</keyword>
<evidence type="ECO:0000313" key="3">
    <source>
        <dbReference type="EMBL" id="NWJ48030.1"/>
    </source>
</evidence>
<feature type="transmembrane region" description="Helical" evidence="1">
    <location>
        <begin position="12"/>
        <end position="31"/>
    </location>
</feature>
<dbReference type="EMBL" id="JACATZ010000003">
    <property type="protein sequence ID" value="NWJ48030.1"/>
    <property type="molecule type" value="Genomic_DNA"/>
</dbReference>
<evidence type="ECO:0000259" key="2">
    <source>
        <dbReference type="Pfam" id="PF09992"/>
    </source>
</evidence>
<accession>A0A8T7M7A8</accession>
<dbReference type="PANTHER" id="PTHR40446">
    <property type="entry name" value="N-ACETYLGLUCOSAMINE-1-PHOSPHODIESTER ALPHA-N-ACETYLGLUCOSAMINIDASE"/>
    <property type="match status" value="1"/>
</dbReference>
<dbReference type="AlphaFoldDB" id="A0A8T7M7A8"/>
<keyword evidence="1" id="KW-1133">Transmembrane helix</keyword>
<name>A0A8T7M7A8_9CHLR</name>
<evidence type="ECO:0000313" key="6">
    <source>
        <dbReference type="Proteomes" id="UP001431572"/>
    </source>
</evidence>
<dbReference type="RefSeq" id="WP_341471810.1">
    <property type="nucleotide sequence ID" value="NZ_CP128400.1"/>
</dbReference>
<dbReference type="PANTHER" id="PTHR40446:SF2">
    <property type="entry name" value="N-ACETYLGLUCOSAMINE-1-PHOSPHODIESTER ALPHA-N-ACETYLGLUCOSAMINIDASE"/>
    <property type="match status" value="1"/>
</dbReference>
<evidence type="ECO:0000313" key="5">
    <source>
        <dbReference type="Proteomes" id="UP000521676"/>
    </source>
</evidence>
<keyword evidence="3" id="KW-0378">Hydrolase</keyword>
<dbReference type="Proteomes" id="UP000521676">
    <property type="component" value="Unassembled WGS sequence"/>
</dbReference>
<dbReference type="EMBL" id="CP128400">
    <property type="protein sequence ID" value="WJW69934.1"/>
    <property type="molecule type" value="Genomic_DNA"/>
</dbReference>
<reference evidence="3 5" key="1">
    <citation type="submission" date="2020-06" db="EMBL/GenBank/DDBJ databases">
        <title>Anoxygenic phototrophic Chloroflexota member uses a Type I reaction center.</title>
        <authorList>
            <person name="Tsuji J.M."/>
            <person name="Shaw N.A."/>
            <person name="Nagashima S."/>
            <person name="Venkiteswaran J."/>
            <person name="Schiff S.L."/>
            <person name="Hanada S."/>
            <person name="Tank M."/>
            <person name="Neufeld J.D."/>
        </authorList>
    </citation>
    <scope>NUCLEOTIDE SEQUENCE [LARGE SCALE GENOMIC DNA]</scope>
    <source>
        <strain evidence="3">L227-S17</strain>
    </source>
</reference>
<keyword evidence="3" id="KW-0326">Glycosidase</keyword>
<keyword evidence="6" id="KW-1185">Reference proteome</keyword>
<keyword evidence="1" id="KW-0472">Membrane</keyword>
<gene>
    <name evidence="3" type="ORF">HXX08_19420</name>
    <name evidence="4" type="ORF">OZ401_003566</name>
</gene>
<dbReference type="InterPro" id="IPR018711">
    <property type="entry name" value="NAGPA"/>
</dbReference>
<proteinExistence type="predicted"/>
<reference evidence="4" key="2">
    <citation type="journal article" date="2024" name="Nature">
        <title>Anoxygenic phototroph of the Chloroflexota uses a type I reaction centre.</title>
        <authorList>
            <person name="Tsuji J.M."/>
            <person name="Shaw N.A."/>
            <person name="Nagashima S."/>
            <person name="Venkiteswaran J.J."/>
            <person name="Schiff S.L."/>
            <person name="Watanabe T."/>
            <person name="Fukui M."/>
            <person name="Hanada S."/>
            <person name="Tank M."/>
            <person name="Neufeld J.D."/>
        </authorList>
    </citation>
    <scope>NUCLEOTIDE SEQUENCE</scope>
    <source>
        <strain evidence="4">L227-S17</strain>
    </source>
</reference>
<sequence>MKLFKALVKLKVWFAFVLSVVVLGIVVSIILSQPSNKIETVIINTSLPTATSTLESTIEVLTATPTATATPKPTPSPTPLPTVTPLPFSNRFYYKPKDVVSQIRPGVVYIRRELTSPGPLKINIMLFDLTAPEFDLRVVMKNGYLSGVAPTSKLLKEFNGLAAVNGDLFSGQGLPQGLVISDGKVAMAPKYRATFGWTKDRQPFIGYFTQDWTWPSTVSTAKGEKHSLQLLNTSCSGGRGEDLLCIYNEMARTVSGRSGDLKVMVSPNNMVIDIDDTGKDWKITEGYNVLLARQGTDSWRWLKQNAVKYEPLYIMINTNYNLGLFQQAVSGGPIFLKDGDFVQDCLCNLTDCSQVTQKQYQGARCEEFDLEWKMSHYLTTRMPRTGIGYNDKKTLLVVAQSDGYQPGFSIGMTQKEFADLFLEFGATTAMELDGGGSSTMALDGKLVSRPSDGSGLVERQVPNAVVFYWKDPPLPRNIGSR</sequence>
<feature type="domain" description="Phosphodiester glycosidase" evidence="2">
    <location>
        <begin position="323"/>
        <end position="468"/>
    </location>
</feature>
<evidence type="ECO:0000256" key="1">
    <source>
        <dbReference type="SAM" id="Phobius"/>
    </source>
</evidence>
<dbReference type="GO" id="GO:0016798">
    <property type="term" value="F:hydrolase activity, acting on glycosyl bonds"/>
    <property type="evidence" value="ECO:0007669"/>
    <property type="project" value="UniProtKB-KW"/>
</dbReference>